<organism evidence="2 3">
    <name type="scientific">Piptocephalis cylindrospora</name>
    <dbReference type="NCBI Taxonomy" id="1907219"/>
    <lineage>
        <taxon>Eukaryota</taxon>
        <taxon>Fungi</taxon>
        <taxon>Fungi incertae sedis</taxon>
        <taxon>Zoopagomycota</taxon>
        <taxon>Zoopagomycotina</taxon>
        <taxon>Zoopagomycetes</taxon>
        <taxon>Zoopagales</taxon>
        <taxon>Piptocephalidaceae</taxon>
        <taxon>Piptocephalis</taxon>
    </lineage>
</organism>
<evidence type="ECO:0000256" key="1">
    <source>
        <dbReference type="SAM" id="MobiDB-lite"/>
    </source>
</evidence>
<sequence>MHRYIQTRGFMTTGALAIRRTRAHAAAGKATTPETDSAPSQEAGEKSQKKTQAEADLFECLLSIKSSEKNTAIHGASKAAEEPALGSLAKQAASMTLDRSLGTPPSSASPAATPERQHEADELETFLREAMKRQDDLDVQRLWIDGLGLRFTQPPKSIEEIKESMRMAPQILAEAHKRHITRSKPRVAAPMDGAAFEYVMDPRTPKDAWISSPGYKPLKVVPWSMWTHDQAASWESRPVRGLSAPAATTLLANGSLTRKQSRDMARIIRTTLAKAKVPIQTLESSKV</sequence>
<dbReference type="AlphaFoldDB" id="A0A4P9Y8B7"/>
<feature type="compositionally biased region" description="Basic and acidic residues" evidence="1">
    <location>
        <begin position="43"/>
        <end position="52"/>
    </location>
</feature>
<feature type="region of interest" description="Disordered" evidence="1">
    <location>
        <begin position="97"/>
        <end position="119"/>
    </location>
</feature>
<evidence type="ECO:0000313" key="2">
    <source>
        <dbReference type="EMBL" id="RKP15348.1"/>
    </source>
</evidence>
<gene>
    <name evidence="2" type="ORF">BJ684DRAFT_14392</name>
</gene>
<dbReference type="Proteomes" id="UP000267251">
    <property type="component" value="Unassembled WGS sequence"/>
</dbReference>
<keyword evidence="3" id="KW-1185">Reference proteome</keyword>
<proteinExistence type="predicted"/>
<evidence type="ECO:0000313" key="3">
    <source>
        <dbReference type="Proteomes" id="UP000267251"/>
    </source>
</evidence>
<dbReference type="EMBL" id="KZ987738">
    <property type="protein sequence ID" value="RKP15348.1"/>
    <property type="molecule type" value="Genomic_DNA"/>
</dbReference>
<accession>A0A4P9Y8B7</accession>
<feature type="region of interest" description="Disordered" evidence="1">
    <location>
        <begin position="22"/>
        <end position="52"/>
    </location>
</feature>
<reference evidence="3" key="1">
    <citation type="journal article" date="2018" name="Nat. Microbiol.">
        <title>Leveraging single-cell genomics to expand the fungal tree of life.</title>
        <authorList>
            <person name="Ahrendt S.R."/>
            <person name="Quandt C.A."/>
            <person name="Ciobanu D."/>
            <person name="Clum A."/>
            <person name="Salamov A."/>
            <person name="Andreopoulos B."/>
            <person name="Cheng J.F."/>
            <person name="Woyke T."/>
            <person name="Pelin A."/>
            <person name="Henrissat B."/>
            <person name="Reynolds N.K."/>
            <person name="Benny G.L."/>
            <person name="Smith M.E."/>
            <person name="James T.Y."/>
            <person name="Grigoriev I.V."/>
        </authorList>
    </citation>
    <scope>NUCLEOTIDE SEQUENCE [LARGE SCALE GENOMIC DNA]</scope>
</reference>
<dbReference type="OrthoDB" id="10503557at2759"/>
<name>A0A4P9Y8B7_9FUNG</name>
<protein>
    <submittedName>
        <fullName evidence="2">Uncharacterized protein</fullName>
    </submittedName>
</protein>